<organism evidence="1">
    <name type="scientific">Eucalyptus grandis</name>
    <name type="common">Flooded gum</name>
    <dbReference type="NCBI Taxonomy" id="71139"/>
    <lineage>
        <taxon>Eukaryota</taxon>
        <taxon>Viridiplantae</taxon>
        <taxon>Streptophyta</taxon>
        <taxon>Embryophyta</taxon>
        <taxon>Tracheophyta</taxon>
        <taxon>Spermatophyta</taxon>
        <taxon>Magnoliopsida</taxon>
        <taxon>eudicotyledons</taxon>
        <taxon>Gunneridae</taxon>
        <taxon>Pentapetalae</taxon>
        <taxon>rosids</taxon>
        <taxon>malvids</taxon>
        <taxon>Myrtales</taxon>
        <taxon>Myrtaceae</taxon>
        <taxon>Myrtoideae</taxon>
        <taxon>Eucalypteae</taxon>
        <taxon>Eucalyptus</taxon>
    </lineage>
</organism>
<reference evidence="1" key="1">
    <citation type="submission" date="2013-07" db="EMBL/GenBank/DDBJ databases">
        <title>The genome of Eucalyptus grandis.</title>
        <authorList>
            <person name="Schmutz J."/>
            <person name="Hayes R."/>
            <person name="Myburg A."/>
            <person name="Tuskan G."/>
            <person name="Grattapaglia D."/>
            <person name="Rokhsar D.S."/>
        </authorList>
    </citation>
    <scope>NUCLEOTIDE SEQUENCE</scope>
    <source>
        <tissue evidence="1">Leaf extractions</tissue>
    </source>
</reference>
<sequence>MGERYRVLDKAKVGNLLSELTNMRYDAAMGVREFTLKMAHIQSKRKAHDIVLSKDYVVHHALNVMPAEFS</sequence>
<evidence type="ECO:0000313" key="1">
    <source>
        <dbReference type="EMBL" id="KCW58493.1"/>
    </source>
</evidence>
<gene>
    <name evidence="1" type="ORF">EUGRSUZ_H01168</name>
</gene>
<dbReference type="AlphaFoldDB" id="A0A059AXC1"/>
<dbReference type="Gramene" id="KCW58493">
    <property type="protein sequence ID" value="KCW58493"/>
    <property type="gene ID" value="EUGRSUZ_H01168"/>
</dbReference>
<dbReference type="InParanoid" id="A0A059AXC1"/>
<protein>
    <submittedName>
        <fullName evidence="1">Uncharacterized protein</fullName>
    </submittedName>
</protein>
<proteinExistence type="predicted"/>
<accession>A0A059AXC1</accession>
<dbReference type="EMBL" id="KK198760">
    <property type="protein sequence ID" value="KCW58493.1"/>
    <property type="molecule type" value="Genomic_DNA"/>
</dbReference>
<name>A0A059AXC1_EUCGR</name>